<keyword evidence="3" id="KW-1185">Reference proteome</keyword>
<dbReference type="Proteomes" id="UP000199135">
    <property type="component" value="Unassembled WGS sequence"/>
</dbReference>
<protein>
    <recommendedName>
        <fullName evidence="4">GtrA-like protein domain-containing protein</fullName>
    </recommendedName>
</protein>
<organism evidence="2 3">
    <name type="scientific">Parafannyhessea umbonata</name>
    <dbReference type="NCBI Taxonomy" id="604330"/>
    <lineage>
        <taxon>Bacteria</taxon>
        <taxon>Bacillati</taxon>
        <taxon>Actinomycetota</taxon>
        <taxon>Coriobacteriia</taxon>
        <taxon>Coriobacteriales</taxon>
        <taxon>Atopobiaceae</taxon>
        <taxon>Parafannyhessea</taxon>
    </lineage>
</organism>
<evidence type="ECO:0000256" key="1">
    <source>
        <dbReference type="SAM" id="Phobius"/>
    </source>
</evidence>
<evidence type="ECO:0000313" key="2">
    <source>
        <dbReference type="EMBL" id="SEH54471.1"/>
    </source>
</evidence>
<evidence type="ECO:0008006" key="4">
    <source>
        <dbReference type="Google" id="ProtNLM"/>
    </source>
</evidence>
<proteinExistence type="predicted"/>
<feature type="transmembrane region" description="Helical" evidence="1">
    <location>
        <begin position="47"/>
        <end position="68"/>
    </location>
</feature>
<comment type="caution">
    <text evidence="2">The sequence shown here is derived from an EMBL/GenBank/DDBJ whole genome shotgun (WGS) entry which is preliminary data.</text>
</comment>
<dbReference type="RefSeq" id="WP_078686650.1">
    <property type="nucleotide sequence ID" value="NZ_FNWT01000005.1"/>
</dbReference>
<feature type="transmembrane region" description="Helical" evidence="1">
    <location>
        <begin position="158"/>
        <end position="181"/>
    </location>
</feature>
<accession>A0A1H6IXT2</accession>
<evidence type="ECO:0000313" key="3">
    <source>
        <dbReference type="Proteomes" id="UP000199135"/>
    </source>
</evidence>
<feature type="transmembrane region" description="Helical" evidence="1">
    <location>
        <begin position="12"/>
        <end position="35"/>
    </location>
</feature>
<keyword evidence="1" id="KW-1133">Transmembrane helix</keyword>
<feature type="transmembrane region" description="Helical" evidence="1">
    <location>
        <begin position="130"/>
        <end position="152"/>
    </location>
</feature>
<keyword evidence="1" id="KW-0472">Membrane</keyword>
<dbReference type="EMBL" id="FNWT01000005">
    <property type="protein sequence ID" value="SEH54471.1"/>
    <property type="molecule type" value="Genomic_DNA"/>
</dbReference>
<keyword evidence="1" id="KW-0812">Transmembrane</keyword>
<sequence length="221" mass="24652">MAIGLKDKLRPRFLRFAASSLISTAVDQGLAFVLFHCLDGALFGADYLRIFIATLVARACSVTVNYVINQKRVFAEGAGRSSVVPAAALSVEDADEAAGIDFDDIIEGPDDAVRNRAVEVRPMRESLPRFLLLAVAMLLLSSVGVFAAHVALGVNESVAKLAVDFLLFFVNYYAQRAWVFARRERRGDRRLARLRMRVSKARTRRRVRKGRDARARLRGRR</sequence>
<reference evidence="2 3" key="1">
    <citation type="submission" date="2016-10" db="EMBL/GenBank/DDBJ databases">
        <authorList>
            <person name="Varghese N."/>
            <person name="Submissions S."/>
        </authorList>
    </citation>
    <scope>NUCLEOTIDE SEQUENCE [LARGE SCALE GENOMIC DNA]</scope>
    <source>
        <strain evidence="2 3">WCP15</strain>
    </source>
</reference>
<gene>
    <name evidence="2" type="ORF">SAMN05216447_10558</name>
</gene>
<name>A0A1H6IXT2_9ACTN</name>